<dbReference type="PANTHER" id="PTHR43818">
    <property type="entry name" value="BCDNA.GH03377"/>
    <property type="match status" value="1"/>
</dbReference>
<keyword evidence="1" id="KW-0560">Oxidoreductase</keyword>
<proteinExistence type="predicted"/>
<evidence type="ECO:0000313" key="4">
    <source>
        <dbReference type="EMBL" id="MDW5596611.1"/>
    </source>
</evidence>
<reference evidence="4 5" key="2">
    <citation type="submission" date="2023-10" db="EMBL/GenBank/DDBJ databases">
        <authorList>
            <person name="Han X.F."/>
        </authorList>
    </citation>
    <scope>NUCLEOTIDE SEQUENCE [LARGE SCALE GENOMIC DNA]</scope>
    <source>
        <strain evidence="4 5">KCTC 39840</strain>
    </source>
</reference>
<sequence>MEERRLRIAVAGTGMIGRIHARSARLAGADLVAVAASTPQRGAAAAAELGAARHAANAEELATAPDVDVLHVCTPNHLHGPLTRLALEHGKHVVCEKPLATSLAEAQQLAADAERADRFVAVPFVYRYHPVVRHARELIVAGELGEVRLLHGSYLQDWLLTTADTNWRVDAGLGGRSRAFADIGSHWCDLASFVTGHRFTSAVSAVETAIPLRDGQPPVTTEDVAAALLRTDRGALANVVVSQVSPGRKNRLWIEVDGAEASVAFDQEQPESLWVGRRDGARIVLRDPEQLAPAARRFAVVPGGHPQGYLDCFDAFVRDVYTGIRDGELPEGTPQLADGLRAAAVTDAVMDAAASGTWTEVAGAERAAAATGATAAPHTASNGGAA</sequence>
<dbReference type="PANTHER" id="PTHR43818:SF11">
    <property type="entry name" value="BCDNA.GH03377"/>
    <property type="match status" value="1"/>
</dbReference>
<dbReference type="EMBL" id="JAWSTH010000060">
    <property type="protein sequence ID" value="MDW5596611.1"/>
    <property type="molecule type" value="Genomic_DNA"/>
</dbReference>
<evidence type="ECO:0000259" key="2">
    <source>
        <dbReference type="Pfam" id="PF01408"/>
    </source>
</evidence>
<dbReference type="Gene3D" id="3.40.50.720">
    <property type="entry name" value="NAD(P)-binding Rossmann-like Domain"/>
    <property type="match status" value="1"/>
</dbReference>
<dbReference type="Gene3D" id="3.30.360.10">
    <property type="entry name" value="Dihydrodipicolinate Reductase, domain 2"/>
    <property type="match status" value="1"/>
</dbReference>
<evidence type="ECO:0000259" key="3">
    <source>
        <dbReference type="Pfam" id="PF22725"/>
    </source>
</evidence>
<comment type="caution">
    <text evidence="4">The sequence shown here is derived from an EMBL/GenBank/DDBJ whole genome shotgun (WGS) entry which is preliminary data.</text>
</comment>
<protein>
    <submittedName>
        <fullName evidence="4">Gfo/Idh/MocA family oxidoreductase</fullName>
    </submittedName>
</protein>
<evidence type="ECO:0000256" key="1">
    <source>
        <dbReference type="ARBA" id="ARBA00023002"/>
    </source>
</evidence>
<feature type="domain" description="GFO/IDH/MocA-like oxidoreductase" evidence="3">
    <location>
        <begin position="132"/>
        <end position="263"/>
    </location>
</feature>
<dbReference type="SUPFAM" id="SSF51735">
    <property type="entry name" value="NAD(P)-binding Rossmann-fold domains"/>
    <property type="match status" value="1"/>
</dbReference>
<dbReference type="Pfam" id="PF01408">
    <property type="entry name" value="GFO_IDH_MocA"/>
    <property type="match status" value="1"/>
</dbReference>
<dbReference type="SUPFAM" id="SSF55347">
    <property type="entry name" value="Glyceraldehyde-3-phosphate dehydrogenase-like, C-terminal domain"/>
    <property type="match status" value="1"/>
</dbReference>
<accession>A0ABU4HTG6</accession>
<reference evidence="5" key="1">
    <citation type="submission" date="2023-07" db="EMBL/GenBank/DDBJ databases">
        <title>Conexibacter stalactiti sp. nov., isolated from stalactites in a lava cave and emended description of the genus Conexibacter.</title>
        <authorList>
            <person name="Lee S.D."/>
        </authorList>
    </citation>
    <scope>NUCLEOTIDE SEQUENCE [LARGE SCALE GENOMIC DNA]</scope>
    <source>
        <strain evidence="5">KCTC 39840</strain>
    </source>
</reference>
<dbReference type="RefSeq" id="WP_318599047.1">
    <property type="nucleotide sequence ID" value="NZ_JAWSTH010000060.1"/>
</dbReference>
<dbReference type="InterPro" id="IPR055170">
    <property type="entry name" value="GFO_IDH_MocA-like_dom"/>
</dbReference>
<organism evidence="4 5">
    <name type="scientific">Conexibacter stalactiti</name>
    <dbReference type="NCBI Taxonomy" id="1940611"/>
    <lineage>
        <taxon>Bacteria</taxon>
        <taxon>Bacillati</taxon>
        <taxon>Actinomycetota</taxon>
        <taxon>Thermoleophilia</taxon>
        <taxon>Solirubrobacterales</taxon>
        <taxon>Conexibacteraceae</taxon>
        <taxon>Conexibacter</taxon>
    </lineage>
</organism>
<feature type="domain" description="Gfo/Idh/MocA-like oxidoreductase N-terminal" evidence="2">
    <location>
        <begin position="6"/>
        <end position="122"/>
    </location>
</feature>
<dbReference type="Proteomes" id="UP001284601">
    <property type="component" value="Unassembled WGS sequence"/>
</dbReference>
<dbReference type="Pfam" id="PF22725">
    <property type="entry name" value="GFO_IDH_MocA_C3"/>
    <property type="match status" value="1"/>
</dbReference>
<dbReference type="InterPro" id="IPR050463">
    <property type="entry name" value="Gfo/Idh/MocA_oxidrdct_glycsds"/>
</dbReference>
<dbReference type="InterPro" id="IPR036291">
    <property type="entry name" value="NAD(P)-bd_dom_sf"/>
</dbReference>
<dbReference type="InterPro" id="IPR000683">
    <property type="entry name" value="Gfo/Idh/MocA-like_OxRdtase_N"/>
</dbReference>
<keyword evidence="5" id="KW-1185">Reference proteome</keyword>
<evidence type="ECO:0000313" key="5">
    <source>
        <dbReference type="Proteomes" id="UP001284601"/>
    </source>
</evidence>
<name>A0ABU4HTG6_9ACTN</name>
<gene>
    <name evidence="4" type="ORF">R7226_19850</name>
</gene>